<evidence type="ECO:0000313" key="3">
    <source>
        <dbReference type="Proteomes" id="UP001596099"/>
    </source>
</evidence>
<gene>
    <name evidence="2" type="ORF">ACFPYI_12655</name>
</gene>
<dbReference type="AlphaFoldDB" id="A0ABD5RNV5"/>
<proteinExistence type="predicted"/>
<feature type="compositionally biased region" description="Basic residues" evidence="1">
    <location>
        <begin position="75"/>
        <end position="105"/>
    </location>
</feature>
<dbReference type="Proteomes" id="UP001596099">
    <property type="component" value="Unassembled WGS sequence"/>
</dbReference>
<feature type="region of interest" description="Disordered" evidence="1">
    <location>
        <begin position="29"/>
        <end position="122"/>
    </location>
</feature>
<name>A0ABD5RNV5_9EURY</name>
<dbReference type="RefSeq" id="WP_247415271.1">
    <property type="nucleotide sequence ID" value="NZ_JALLGW010000001.1"/>
</dbReference>
<reference evidence="2 3" key="1">
    <citation type="journal article" date="2019" name="Int. J. Syst. Evol. Microbiol.">
        <title>The Global Catalogue of Microorganisms (GCM) 10K type strain sequencing project: providing services to taxonomists for standard genome sequencing and annotation.</title>
        <authorList>
            <consortium name="The Broad Institute Genomics Platform"/>
            <consortium name="The Broad Institute Genome Sequencing Center for Infectious Disease"/>
            <person name="Wu L."/>
            <person name="Ma J."/>
        </authorList>
    </citation>
    <scope>NUCLEOTIDE SEQUENCE [LARGE SCALE GENOMIC DNA]</scope>
    <source>
        <strain evidence="2 3">CGMCC 1.12543</strain>
    </source>
</reference>
<dbReference type="EMBL" id="JBHSQH010000001">
    <property type="protein sequence ID" value="MFC5972183.1"/>
    <property type="molecule type" value="Genomic_DNA"/>
</dbReference>
<feature type="compositionally biased region" description="Basic and acidic residues" evidence="1">
    <location>
        <begin position="31"/>
        <end position="42"/>
    </location>
</feature>
<sequence length="280" mass="30814">MSRQIRISIEDDEVFERLKRRKDALDLSWEDVLRRGLRDSSEPPRGPNRPTPPNRTDRANRSRDSEEGRDDHGSRRGPRHPHGGYRGRSHAHGSHRSRGRRHGREHTRDEVHAHHAHSPFAPEFGERLAENIRSSLESALGGGATVGSSGESPLFGAMGSIDDEIDRLEEAEDAVLVLGEDRAASVPLRVELHIGADGMDVDVVAVRTGKDTGEMNRFGDGARAVVAKRLARGDTARLELADGDETYDVRPDLTWARGPDGVPVVADAAIRSVVFDESED</sequence>
<keyword evidence="3" id="KW-1185">Reference proteome</keyword>
<evidence type="ECO:0000313" key="2">
    <source>
        <dbReference type="EMBL" id="MFC5972183.1"/>
    </source>
</evidence>
<accession>A0ABD5RNV5</accession>
<feature type="compositionally biased region" description="Basic and acidic residues" evidence="1">
    <location>
        <begin position="55"/>
        <end position="74"/>
    </location>
</feature>
<comment type="caution">
    <text evidence="2">The sequence shown here is derived from an EMBL/GenBank/DDBJ whole genome shotgun (WGS) entry which is preliminary data.</text>
</comment>
<protein>
    <submittedName>
        <fullName evidence="2">Uncharacterized protein</fullName>
    </submittedName>
</protein>
<evidence type="ECO:0000256" key="1">
    <source>
        <dbReference type="SAM" id="MobiDB-lite"/>
    </source>
</evidence>
<organism evidence="2 3">
    <name type="scientific">Halomarina salina</name>
    <dbReference type="NCBI Taxonomy" id="1872699"/>
    <lineage>
        <taxon>Archaea</taxon>
        <taxon>Methanobacteriati</taxon>
        <taxon>Methanobacteriota</taxon>
        <taxon>Stenosarchaea group</taxon>
        <taxon>Halobacteria</taxon>
        <taxon>Halobacteriales</taxon>
        <taxon>Natronomonadaceae</taxon>
        <taxon>Halomarina</taxon>
    </lineage>
</organism>
<feature type="compositionally biased region" description="Pro residues" evidence="1">
    <location>
        <begin position="44"/>
        <end position="53"/>
    </location>
</feature>